<reference evidence="4" key="1">
    <citation type="submission" date="2018-05" db="EMBL/GenBank/DDBJ databases">
        <authorList>
            <person name="Lanie J.A."/>
            <person name="Ng W.-L."/>
            <person name="Kazmierczak K.M."/>
            <person name="Andrzejewski T.M."/>
            <person name="Davidsen T.M."/>
            <person name="Wayne K.J."/>
            <person name="Tettelin H."/>
            <person name="Glass J.I."/>
            <person name="Rusch D."/>
            <person name="Podicherti R."/>
            <person name="Tsui H.-C.T."/>
            <person name="Winkler M.E."/>
        </authorList>
    </citation>
    <scope>NUCLEOTIDE SEQUENCE</scope>
</reference>
<evidence type="ECO:0000256" key="3">
    <source>
        <dbReference type="ARBA" id="ARBA00022729"/>
    </source>
</evidence>
<dbReference type="NCBIfam" id="TIGR01256">
    <property type="entry name" value="modA"/>
    <property type="match status" value="1"/>
</dbReference>
<keyword evidence="3" id="KW-0732">Signal</keyword>
<dbReference type="GO" id="GO:0046872">
    <property type="term" value="F:metal ion binding"/>
    <property type="evidence" value="ECO:0007669"/>
    <property type="project" value="UniProtKB-KW"/>
</dbReference>
<keyword evidence="2" id="KW-0479">Metal-binding</keyword>
<protein>
    <recommendedName>
        <fullName evidence="5">Molybdate ABC transporter substrate-binding protein</fullName>
    </recommendedName>
</protein>
<accession>A0A382H5C1</accession>
<proteinExistence type="predicted"/>
<dbReference type="AlphaFoldDB" id="A0A382H5C1"/>
<evidence type="ECO:0000256" key="2">
    <source>
        <dbReference type="ARBA" id="ARBA00022723"/>
    </source>
</evidence>
<dbReference type="SUPFAM" id="SSF53850">
    <property type="entry name" value="Periplasmic binding protein-like II"/>
    <property type="match status" value="1"/>
</dbReference>
<sequence length="244" mass="26500">MTVWILSVPAMGGSEAVHVAVASNFLNPLKEIAKRYKQDTGNTLILISASTGKLYAQARHGAPFDILLAADAKRPALLEQEGVGVMGTRFTYAVGALVLWSSDAEKVRGVESLKQMAKGKLAIANPKTAPYGKAAQQTLEQLGIWQKLRPFLVRGENISQTLQFVATGNAGLGFVAKSQVEDPRFKLKGSRWEVPPSMYDSVSQQAILLKPGLANSAAKQFLEYLKGSAAKKIIRSYGYRFTEK</sequence>
<dbReference type="EMBL" id="UINC01059212">
    <property type="protein sequence ID" value="SVB82372.1"/>
    <property type="molecule type" value="Genomic_DNA"/>
</dbReference>
<evidence type="ECO:0000256" key="1">
    <source>
        <dbReference type="ARBA" id="ARBA00022505"/>
    </source>
</evidence>
<dbReference type="InterPro" id="IPR050682">
    <property type="entry name" value="ModA/WtpA"/>
</dbReference>
<organism evidence="4">
    <name type="scientific">marine metagenome</name>
    <dbReference type="NCBI Taxonomy" id="408172"/>
    <lineage>
        <taxon>unclassified sequences</taxon>
        <taxon>metagenomes</taxon>
        <taxon>ecological metagenomes</taxon>
    </lineage>
</organism>
<evidence type="ECO:0000313" key="4">
    <source>
        <dbReference type="EMBL" id="SVB82372.1"/>
    </source>
</evidence>
<dbReference type="PANTHER" id="PTHR30632:SF14">
    <property type="entry name" value="TUNGSTATE_MOLYBDATE_CHROMATE-BINDING PROTEIN MODA"/>
    <property type="match status" value="1"/>
</dbReference>
<keyword evidence="1" id="KW-0500">Molybdenum</keyword>
<dbReference type="Pfam" id="PF13531">
    <property type="entry name" value="SBP_bac_11"/>
    <property type="match status" value="1"/>
</dbReference>
<dbReference type="CDD" id="cd13539">
    <property type="entry name" value="PBP2_AvModA"/>
    <property type="match status" value="1"/>
</dbReference>
<dbReference type="InterPro" id="IPR005950">
    <property type="entry name" value="ModA"/>
</dbReference>
<dbReference type="GO" id="GO:0015689">
    <property type="term" value="P:molybdate ion transport"/>
    <property type="evidence" value="ECO:0007669"/>
    <property type="project" value="InterPro"/>
</dbReference>
<dbReference type="Gene3D" id="3.40.190.10">
    <property type="entry name" value="Periplasmic binding protein-like II"/>
    <property type="match status" value="2"/>
</dbReference>
<name>A0A382H5C1_9ZZZZ</name>
<evidence type="ECO:0008006" key="5">
    <source>
        <dbReference type="Google" id="ProtNLM"/>
    </source>
</evidence>
<dbReference type="InterPro" id="IPR044084">
    <property type="entry name" value="AvModA-like_subst-bd"/>
</dbReference>
<dbReference type="FunFam" id="3.40.190.10:FF:000035">
    <property type="entry name" value="Molybdate ABC transporter substrate-binding protein"/>
    <property type="match status" value="1"/>
</dbReference>
<dbReference type="PIRSF" id="PIRSF004846">
    <property type="entry name" value="ModA"/>
    <property type="match status" value="1"/>
</dbReference>
<dbReference type="GO" id="GO:0030973">
    <property type="term" value="F:molybdate ion binding"/>
    <property type="evidence" value="ECO:0007669"/>
    <property type="project" value="InterPro"/>
</dbReference>
<gene>
    <name evidence="4" type="ORF">METZ01_LOCUS235226</name>
</gene>
<dbReference type="PANTHER" id="PTHR30632">
    <property type="entry name" value="MOLYBDATE-BINDING PERIPLASMIC PROTEIN"/>
    <property type="match status" value="1"/>
</dbReference>